<keyword evidence="2" id="KW-0053">Apoptosis</keyword>
<evidence type="ECO:0000256" key="5">
    <source>
        <dbReference type="SAM" id="SignalP"/>
    </source>
</evidence>
<evidence type="ECO:0000256" key="2">
    <source>
        <dbReference type="ARBA" id="ARBA00022703"/>
    </source>
</evidence>
<dbReference type="FunFam" id="2.60.210.10:FF:000001">
    <property type="entry name" value="TNF receptor-associated factor"/>
    <property type="match status" value="1"/>
</dbReference>
<feature type="signal peptide" evidence="5">
    <location>
        <begin position="1"/>
        <end position="21"/>
    </location>
</feature>
<feature type="domain" description="MATH" evidence="6">
    <location>
        <begin position="236"/>
        <end position="383"/>
    </location>
</feature>
<dbReference type="Pfam" id="PF21355">
    <property type="entry name" value="TRAF-mep_MATH"/>
    <property type="match status" value="1"/>
</dbReference>
<dbReference type="Proteomes" id="UP000663872">
    <property type="component" value="Unassembled WGS sequence"/>
</dbReference>
<dbReference type="PANTHER" id="PTHR10131:SF138">
    <property type="entry name" value="RE66324P"/>
    <property type="match status" value="1"/>
</dbReference>
<dbReference type="InterPro" id="IPR049342">
    <property type="entry name" value="TRAF1-6_MATH_dom"/>
</dbReference>
<dbReference type="PANTHER" id="PTHR10131">
    <property type="entry name" value="TNF RECEPTOR ASSOCIATED FACTOR"/>
    <property type="match status" value="1"/>
</dbReference>
<dbReference type="GO" id="GO:0043122">
    <property type="term" value="P:regulation of canonical NF-kappaB signal transduction"/>
    <property type="evidence" value="ECO:0007669"/>
    <property type="project" value="TreeGrafter"/>
</dbReference>
<evidence type="ECO:0000259" key="6">
    <source>
        <dbReference type="PROSITE" id="PS50144"/>
    </source>
</evidence>
<keyword evidence="4" id="KW-0175">Coiled coil</keyword>
<sequence>MKMTYLFILCTLGIFYHKILQIKQQQQQQQMTRSTEESQVRESHNGVCANSKPILSRQTSWKRHNSQNEKENDIDDIRIKRGRNTTFDYIACPLAHMGCRRDLHQDHLQEHYLTAQHQECVTKCTMLCLEKLHVEPKAISTLLNNDEKYSQVMESVNLLAEGLSVLNDDNTQIHSNQIQIQNSILEQQNQIDQLKNSIEESVKFSQATQINSRVLETDIESIKQRVSDLSSPATNDGTFIWKITDVAEKMNDSISEKQTSIYSPPFYTSPNGYKMCMRLYFNGDGQARKSHLSIFFVLLRGDYDAILSWPFCFKITFCLYDQTNNQNHIIDSFRPDIKSNSFQRPRSNMNIASGLPKFCPLTMIQTSNNPYVRDDCMFIRCMIEFESLSKLAIRQICKINVALPKTIQQKLIQEEIERVNTPQTSVSIGENMVTSNEKLNVS</sequence>
<evidence type="ECO:0000313" key="8">
    <source>
        <dbReference type="Proteomes" id="UP000663872"/>
    </source>
</evidence>
<evidence type="ECO:0000256" key="4">
    <source>
        <dbReference type="ARBA" id="ARBA00023054"/>
    </source>
</evidence>
<evidence type="ECO:0000256" key="3">
    <source>
        <dbReference type="ARBA" id="ARBA00022843"/>
    </source>
</evidence>
<dbReference type="GO" id="GO:0009898">
    <property type="term" value="C:cytoplasmic side of plasma membrane"/>
    <property type="evidence" value="ECO:0007669"/>
    <property type="project" value="TreeGrafter"/>
</dbReference>
<keyword evidence="5" id="KW-0732">Signal</keyword>
<evidence type="ECO:0000256" key="1">
    <source>
        <dbReference type="ARBA" id="ARBA00022499"/>
    </source>
</evidence>
<dbReference type="SMART" id="SM00061">
    <property type="entry name" value="MATH"/>
    <property type="match status" value="1"/>
</dbReference>
<dbReference type="InterPro" id="IPR008974">
    <property type="entry name" value="TRAF-like"/>
</dbReference>
<organism evidence="7 8">
    <name type="scientific">Rotaria socialis</name>
    <dbReference type="NCBI Taxonomy" id="392032"/>
    <lineage>
        <taxon>Eukaryota</taxon>
        <taxon>Metazoa</taxon>
        <taxon>Spiralia</taxon>
        <taxon>Gnathifera</taxon>
        <taxon>Rotifera</taxon>
        <taxon>Eurotatoria</taxon>
        <taxon>Bdelloidea</taxon>
        <taxon>Philodinida</taxon>
        <taxon>Philodinidae</taxon>
        <taxon>Rotaria</taxon>
    </lineage>
</organism>
<comment type="caution">
    <text evidence="7">The sequence shown here is derived from an EMBL/GenBank/DDBJ whole genome shotgun (WGS) entry which is preliminary data.</text>
</comment>
<feature type="chain" id="PRO_5032552180" description="MATH domain-containing protein" evidence="5">
    <location>
        <begin position="22"/>
        <end position="442"/>
    </location>
</feature>
<dbReference type="CDD" id="cd00270">
    <property type="entry name" value="MATH_TRAF_C"/>
    <property type="match status" value="1"/>
</dbReference>
<keyword evidence="3" id="KW-0832">Ubl conjugation</keyword>
<reference evidence="7" key="1">
    <citation type="submission" date="2021-02" db="EMBL/GenBank/DDBJ databases">
        <authorList>
            <person name="Nowell W R."/>
        </authorList>
    </citation>
    <scope>NUCLEOTIDE SEQUENCE</scope>
</reference>
<dbReference type="GO" id="GO:0005164">
    <property type="term" value="F:tumor necrosis factor receptor binding"/>
    <property type="evidence" value="ECO:0007669"/>
    <property type="project" value="TreeGrafter"/>
</dbReference>
<dbReference type="GO" id="GO:0006915">
    <property type="term" value="P:apoptotic process"/>
    <property type="evidence" value="ECO:0007669"/>
    <property type="project" value="UniProtKB-KW"/>
</dbReference>
<proteinExistence type="predicted"/>
<dbReference type="InterPro" id="IPR002083">
    <property type="entry name" value="MATH/TRAF_dom"/>
</dbReference>
<protein>
    <recommendedName>
        <fullName evidence="6">MATH domain-containing protein</fullName>
    </recommendedName>
</protein>
<dbReference type="SUPFAM" id="SSF49599">
    <property type="entry name" value="TRAF domain-like"/>
    <property type="match status" value="1"/>
</dbReference>
<name>A0A817TW23_9BILA</name>
<dbReference type="AlphaFoldDB" id="A0A817TW23"/>
<dbReference type="Gene3D" id="2.60.210.10">
    <property type="entry name" value="Apoptosis, Tumor Necrosis Factor Receptor Associated Protein 2, Chain A"/>
    <property type="match status" value="1"/>
</dbReference>
<keyword evidence="1" id="KW-1017">Isopeptide bond</keyword>
<gene>
    <name evidence="7" type="ORF">GRG538_LOCUS3169</name>
</gene>
<dbReference type="PROSITE" id="PS50144">
    <property type="entry name" value="MATH"/>
    <property type="match status" value="1"/>
</dbReference>
<dbReference type="EMBL" id="CAJNYT010000075">
    <property type="protein sequence ID" value="CAF3327772.1"/>
    <property type="molecule type" value="Genomic_DNA"/>
</dbReference>
<evidence type="ECO:0000313" key="7">
    <source>
        <dbReference type="EMBL" id="CAF3327772.1"/>
    </source>
</evidence>
<accession>A0A817TW23</accession>